<dbReference type="RefSeq" id="XP_024666825.1">
    <property type="nucleotide sequence ID" value="XM_024811057.1"/>
</dbReference>
<dbReference type="PANTHER" id="PTHR43452">
    <property type="entry name" value="PYRUVATE DECARBOXYLASE"/>
    <property type="match status" value="1"/>
</dbReference>
<dbReference type="FunFam" id="3.40.50.970:FF:000024">
    <property type="entry name" value="Pyruvate decarboxylase isozyme"/>
    <property type="match status" value="1"/>
</dbReference>
<dbReference type="InterPro" id="IPR047213">
    <property type="entry name" value="TPP_PYR_PDC_IPDC-like"/>
</dbReference>
<dbReference type="InterPro" id="IPR029061">
    <property type="entry name" value="THDP-binding"/>
</dbReference>
<dbReference type="InterPro" id="IPR047214">
    <property type="entry name" value="TPP_PDC_IPDC"/>
</dbReference>
<dbReference type="InterPro" id="IPR012001">
    <property type="entry name" value="Thiamin_PyroP_enz_TPP-bd_dom"/>
</dbReference>
<feature type="binding site" evidence="8">
    <location>
        <position position="441"/>
    </location>
    <ligand>
        <name>Mg(2+)</name>
        <dbReference type="ChEBI" id="CHEBI:18420"/>
    </ligand>
</feature>
<dbReference type="Pfam" id="PF02776">
    <property type="entry name" value="TPP_enzyme_N"/>
    <property type="match status" value="1"/>
</dbReference>
<dbReference type="Pfam" id="PF02775">
    <property type="entry name" value="TPP_enzyme_C"/>
    <property type="match status" value="1"/>
</dbReference>
<dbReference type="PIRSF" id="PIRSF036565">
    <property type="entry name" value="Pyruvt_ip_decrb"/>
    <property type="match status" value="1"/>
</dbReference>
<dbReference type="STRING" id="45607.A0A2T0FPG5"/>
<keyword evidence="3 8" id="KW-0479">Metal-binding</keyword>
<dbReference type="GO" id="GO:0000949">
    <property type="term" value="P:aromatic amino acid family catabolic process to alcohol via Ehrlich pathway"/>
    <property type="evidence" value="ECO:0007669"/>
    <property type="project" value="TreeGrafter"/>
</dbReference>
<comment type="similarity">
    <text evidence="2 9">Belongs to the TPP enzyme family.</text>
</comment>
<protein>
    <submittedName>
        <fullName evidence="13">Transaminated amino acid decarboxylase</fullName>
    </submittedName>
</protein>
<organism evidence="13 14">
    <name type="scientific">Wickerhamiella sorbophila</name>
    <dbReference type="NCBI Taxonomy" id="45607"/>
    <lineage>
        <taxon>Eukaryota</taxon>
        <taxon>Fungi</taxon>
        <taxon>Dikarya</taxon>
        <taxon>Ascomycota</taxon>
        <taxon>Saccharomycotina</taxon>
        <taxon>Dipodascomycetes</taxon>
        <taxon>Dipodascales</taxon>
        <taxon>Trichomonascaceae</taxon>
        <taxon>Wickerhamiella</taxon>
    </lineage>
</organism>
<keyword evidence="7" id="KW-0456">Lyase</keyword>
<feature type="binding site" evidence="8">
    <location>
        <position position="468"/>
    </location>
    <ligand>
        <name>Mg(2+)</name>
        <dbReference type="ChEBI" id="CHEBI:18420"/>
    </ligand>
</feature>
<dbReference type="InterPro" id="IPR012110">
    <property type="entry name" value="PDC/IPDC-like"/>
</dbReference>
<evidence type="ECO:0000256" key="4">
    <source>
        <dbReference type="ARBA" id="ARBA00022793"/>
    </source>
</evidence>
<evidence type="ECO:0000259" key="12">
    <source>
        <dbReference type="Pfam" id="PF02776"/>
    </source>
</evidence>
<dbReference type="Gene3D" id="3.40.50.1220">
    <property type="entry name" value="TPP-binding domain"/>
    <property type="match status" value="1"/>
</dbReference>
<reference evidence="13 14" key="1">
    <citation type="submission" date="2017-04" db="EMBL/GenBank/DDBJ databases">
        <title>Genome sequencing of [Candida] sorbophila.</title>
        <authorList>
            <person name="Ahn J.O."/>
        </authorList>
    </citation>
    <scope>NUCLEOTIDE SEQUENCE [LARGE SCALE GENOMIC DNA]</scope>
    <source>
        <strain evidence="13 14">DS02</strain>
    </source>
</reference>
<dbReference type="EMBL" id="NDIQ01000022">
    <property type="protein sequence ID" value="PRT56880.1"/>
    <property type="molecule type" value="Genomic_DNA"/>
</dbReference>
<gene>
    <name evidence="13" type="ORF">B9G98_04500</name>
</gene>
<dbReference type="GO" id="GO:0004737">
    <property type="term" value="F:pyruvate decarboxylase activity"/>
    <property type="evidence" value="ECO:0007669"/>
    <property type="project" value="TreeGrafter"/>
</dbReference>
<evidence type="ECO:0000256" key="6">
    <source>
        <dbReference type="ARBA" id="ARBA00023052"/>
    </source>
</evidence>
<dbReference type="CDD" id="cd07038">
    <property type="entry name" value="TPP_PYR_PDC_IPDC_like"/>
    <property type="match status" value="1"/>
</dbReference>
<evidence type="ECO:0000313" key="14">
    <source>
        <dbReference type="Proteomes" id="UP000238350"/>
    </source>
</evidence>
<evidence type="ECO:0000256" key="9">
    <source>
        <dbReference type="RuleBase" id="RU362132"/>
    </source>
</evidence>
<dbReference type="SUPFAM" id="SSF52518">
    <property type="entry name" value="Thiamin diphosphate-binding fold (THDP-binding)"/>
    <property type="match status" value="2"/>
</dbReference>
<evidence type="ECO:0000259" key="10">
    <source>
        <dbReference type="Pfam" id="PF00205"/>
    </source>
</evidence>
<sequence>MTVPLAKYIFLRLRSLGVEQVLGVPGDYSMPMLDYIYEVDGLQYVGTCNELNGIYAADGLARSKRIPAVFSSTYGVGELCAINGLAGANSEDVPIIHLVGTTSRVYQENHYVCHHAPPQIKGYLPNDHAMYEQSSRPYCVAAEALWDLSTATKQIDHVIAESIKWNKPAILWVPFDMVGLPVDEEDLKRPLNTAIDVSPLTDEVVDAIYNALDKAKTVALLSDMYAERFNLQSYLHKVLDLTKAWGFTTLLGKSSIDESHPQFVGCYNGHLCLEAVWKNVEGADFVFNVGPNITDSNSGGYSREIKDEKLIMINKQNAKVFGKLYEDVNFVHVLERLIAKLESGFTPKSAEKPVAEFSDVELKGPLHQIMMPKLLSEAVQEDGFLIAETGTSQFFAMDVKLKKGAKFFTQVFYESIGYALPAAAGVAMGCPGRRVTLLEGDGSAQVTAQEISTIVRKKLPVTIFLVNNDGYAIERSIWNEDLDYNDIAHWNWTKVMEAFGAKEGEVENYQIRTAEEFLDLVRNPSFQQSKKPQLVELFLERLDYPDHLYLQVKLVGERNKINFQKFSEKHDKLPSA</sequence>
<evidence type="ECO:0000256" key="2">
    <source>
        <dbReference type="ARBA" id="ARBA00007812"/>
    </source>
</evidence>
<dbReference type="SUPFAM" id="SSF52467">
    <property type="entry name" value="DHS-like NAD/FAD-binding domain"/>
    <property type="match status" value="1"/>
</dbReference>
<keyword evidence="5 8" id="KW-0460">Magnesium</keyword>
<feature type="domain" description="Thiamine pyrophosphate enzyme central" evidence="10">
    <location>
        <begin position="206"/>
        <end position="336"/>
    </location>
</feature>
<dbReference type="GO" id="GO:0005634">
    <property type="term" value="C:nucleus"/>
    <property type="evidence" value="ECO:0007669"/>
    <property type="project" value="TreeGrafter"/>
</dbReference>
<dbReference type="CDD" id="cd02005">
    <property type="entry name" value="TPP_PDC_IPDC"/>
    <property type="match status" value="1"/>
</dbReference>
<dbReference type="InterPro" id="IPR011766">
    <property type="entry name" value="TPP_enzyme_TPP-bd"/>
</dbReference>
<accession>A0A2T0FPG5</accession>
<dbReference type="AlphaFoldDB" id="A0A2T0FPG5"/>
<dbReference type="InterPro" id="IPR029035">
    <property type="entry name" value="DHS-like_NAD/FAD-binding_dom"/>
</dbReference>
<evidence type="ECO:0000256" key="5">
    <source>
        <dbReference type="ARBA" id="ARBA00022842"/>
    </source>
</evidence>
<dbReference type="GeneID" id="36518248"/>
<feature type="domain" description="Thiamine pyrophosphate enzyme N-terminal TPP-binding" evidence="12">
    <location>
        <begin position="5"/>
        <end position="111"/>
    </location>
</feature>
<comment type="caution">
    <text evidence="13">The sequence shown here is derived from an EMBL/GenBank/DDBJ whole genome shotgun (WGS) entry which is preliminary data.</text>
</comment>
<dbReference type="Proteomes" id="UP000238350">
    <property type="component" value="Unassembled WGS sequence"/>
</dbReference>
<keyword evidence="14" id="KW-1185">Reference proteome</keyword>
<feature type="domain" description="Thiamine pyrophosphate enzyme TPP-binding" evidence="11">
    <location>
        <begin position="389"/>
        <end position="535"/>
    </location>
</feature>
<dbReference type="Pfam" id="PF00205">
    <property type="entry name" value="TPP_enzyme_M"/>
    <property type="match status" value="1"/>
</dbReference>
<comment type="cofactor">
    <cofactor evidence="1">
        <name>thiamine diphosphate</name>
        <dbReference type="ChEBI" id="CHEBI:58937"/>
    </cofactor>
</comment>
<evidence type="ECO:0000313" key="13">
    <source>
        <dbReference type="EMBL" id="PRT56880.1"/>
    </source>
</evidence>
<keyword evidence="4" id="KW-0210">Decarboxylase</keyword>
<dbReference type="GO" id="GO:0005829">
    <property type="term" value="C:cytosol"/>
    <property type="evidence" value="ECO:0007669"/>
    <property type="project" value="TreeGrafter"/>
</dbReference>
<dbReference type="Gene3D" id="3.40.50.970">
    <property type="match status" value="2"/>
</dbReference>
<evidence type="ECO:0000256" key="3">
    <source>
        <dbReference type="ARBA" id="ARBA00022723"/>
    </source>
</evidence>
<proteinExistence type="inferred from homology"/>
<evidence type="ECO:0000256" key="8">
    <source>
        <dbReference type="PIRSR" id="PIRSR036565-2"/>
    </source>
</evidence>
<comment type="cofactor">
    <cofactor evidence="8">
        <name>Mg(2+)</name>
        <dbReference type="ChEBI" id="CHEBI:18420"/>
    </cofactor>
    <text evidence="8">Binds 1 Mg(2+) per subunit.</text>
</comment>
<keyword evidence="6 9" id="KW-0786">Thiamine pyrophosphate</keyword>
<feature type="binding site" evidence="8">
    <location>
        <position position="470"/>
    </location>
    <ligand>
        <name>Mg(2+)</name>
        <dbReference type="ChEBI" id="CHEBI:18420"/>
    </ligand>
</feature>
<dbReference type="InterPro" id="IPR012000">
    <property type="entry name" value="Thiamin_PyroP_enz_cen_dom"/>
</dbReference>
<evidence type="ECO:0000256" key="7">
    <source>
        <dbReference type="ARBA" id="ARBA00023239"/>
    </source>
</evidence>
<dbReference type="GO" id="GO:0030976">
    <property type="term" value="F:thiamine pyrophosphate binding"/>
    <property type="evidence" value="ECO:0007669"/>
    <property type="project" value="InterPro"/>
</dbReference>
<name>A0A2T0FPG5_9ASCO</name>
<dbReference type="PANTHER" id="PTHR43452:SF3">
    <property type="entry name" value="TRANSAMINATED AMINO ACID DECARBOXYLASE"/>
    <property type="match status" value="1"/>
</dbReference>
<dbReference type="GO" id="GO:0000287">
    <property type="term" value="F:magnesium ion binding"/>
    <property type="evidence" value="ECO:0007669"/>
    <property type="project" value="InterPro"/>
</dbReference>
<evidence type="ECO:0000259" key="11">
    <source>
        <dbReference type="Pfam" id="PF02775"/>
    </source>
</evidence>
<evidence type="ECO:0000256" key="1">
    <source>
        <dbReference type="ARBA" id="ARBA00001964"/>
    </source>
</evidence>
<dbReference type="OrthoDB" id="308383at2759"/>